<dbReference type="InterPro" id="IPR001173">
    <property type="entry name" value="Glyco_trans_2-like"/>
</dbReference>
<dbReference type="Gene3D" id="3.90.550.10">
    <property type="entry name" value="Spore Coat Polysaccharide Biosynthesis Protein SpsA, Chain A"/>
    <property type="match status" value="1"/>
</dbReference>
<dbReference type="PANTHER" id="PTHR48090:SF7">
    <property type="entry name" value="RFBJ PROTEIN"/>
    <property type="match status" value="1"/>
</dbReference>
<evidence type="ECO:0000259" key="2">
    <source>
        <dbReference type="Pfam" id="PF00535"/>
    </source>
</evidence>
<reference evidence="3 4" key="1">
    <citation type="journal article" date="2019" name="Front. Microbiol.">
        <title>Ammonia Oxidation by the Arctic Terrestrial Thaumarchaeote Candidatus Nitrosocosmicus arcticus Is Stimulated by Increasing Temperatures.</title>
        <authorList>
            <person name="Alves R.J.E."/>
            <person name="Kerou M."/>
            <person name="Zappe A."/>
            <person name="Bittner R."/>
            <person name="Abby S.S."/>
            <person name="Schmidt H.A."/>
            <person name="Pfeifer K."/>
            <person name="Schleper C."/>
        </authorList>
    </citation>
    <scope>NUCLEOTIDE SEQUENCE [LARGE SCALE GENOMIC DNA]</scope>
    <source>
        <strain evidence="3 4">Kfb</strain>
    </source>
</reference>
<comment type="caution">
    <text evidence="3">The sequence shown here is derived from an EMBL/GenBank/DDBJ whole genome shotgun (WGS) entry which is preliminary data.</text>
</comment>
<keyword evidence="1" id="KW-0472">Membrane</keyword>
<sequence>MAINQSPETNQSKRILIAIPAFNEEENIAEIILKAKAFSPEVLVYDDGSADKTAEVAEKNGALVIRNARNRGYGRALNTLFQNAILMKVDIVITLDSDGQHDPDQIPRLLQPLLENKADIVIGSRFLTSADKTNVPRYRTFGIKTITRFTQAGCYDKITDATSGFRAYSANSLSKLHLVENGMSISTEILLKANDSNLRIVEVPITTKRYDINDKSTHNPLKLGWSVISHVIQSLSFRHPLLFYGVPGLILLCFSSFYLYNALDLFSSTRYVSTNMIIISIGFSLLGIILLATAAIVHTIISLFKGKLRNYE</sequence>
<protein>
    <submittedName>
        <fullName evidence="3">Glycosyl transferase family 2</fullName>
    </submittedName>
</protein>
<dbReference type="PANTHER" id="PTHR48090">
    <property type="entry name" value="UNDECAPRENYL-PHOSPHATE 4-DEOXY-4-FORMAMIDO-L-ARABINOSE TRANSFERASE-RELATED"/>
    <property type="match status" value="1"/>
</dbReference>
<evidence type="ECO:0000313" key="3">
    <source>
        <dbReference type="EMBL" id="TVP41700.1"/>
    </source>
</evidence>
<feature type="transmembrane region" description="Helical" evidence="1">
    <location>
        <begin position="241"/>
        <end position="260"/>
    </location>
</feature>
<evidence type="ECO:0000256" key="1">
    <source>
        <dbReference type="SAM" id="Phobius"/>
    </source>
</evidence>
<dbReference type="AlphaFoldDB" id="A0A557SYL8"/>
<dbReference type="CDD" id="cd04179">
    <property type="entry name" value="DPM_DPG-synthase_like"/>
    <property type="match status" value="1"/>
</dbReference>
<keyword evidence="1" id="KW-1133">Transmembrane helix</keyword>
<dbReference type="Pfam" id="PF00535">
    <property type="entry name" value="Glycos_transf_2"/>
    <property type="match status" value="1"/>
</dbReference>
<dbReference type="Proteomes" id="UP000315289">
    <property type="component" value="Unassembled WGS sequence"/>
</dbReference>
<organism evidence="3 4">
    <name type="scientific">Candidatus Nitrosocosmicus arcticus</name>
    <dbReference type="NCBI Taxonomy" id="2035267"/>
    <lineage>
        <taxon>Archaea</taxon>
        <taxon>Nitrososphaerota</taxon>
        <taxon>Nitrososphaeria</taxon>
        <taxon>Nitrososphaerales</taxon>
        <taxon>Nitrososphaeraceae</taxon>
        <taxon>Candidatus Nitrosocosmicus</taxon>
    </lineage>
</organism>
<accession>A0A557SYL8</accession>
<dbReference type="SUPFAM" id="SSF53448">
    <property type="entry name" value="Nucleotide-diphospho-sugar transferases"/>
    <property type="match status" value="1"/>
</dbReference>
<gene>
    <name evidence="3" type="ORF">NARC_10106</name>
</gene>
<dbReference type="EMBL" id="VOAH01000001">
    <property type="protein sequence ID" value="TVP41700.1"/>
    <property type="molecule type" value="Genomic_DNA"/>
</dbReference>
<keyword evidence="4" id="KW-1185">Reference proteome</keyword>
<dbReference type="GO" id="GO:0016740">
    <property type="term" value="F:transferase activity"/>
    <property type="evidence" value="ECO:0007669"/>
    <property type="project" value="UniProtKB-KW"/>
</dbReference>
<keyword evidence="1" id="KW-0812">Transmembrane</keyword>
<dbReference type="InterPro" id="IPR050256">
    <property type="entry name" value="Glycosyltransferase_2"/>
</dbReference>
<dbReference type="RefSeq" id="WP_144728289.1">
    <property type="nucleotide sequence ID" value="NZ_ML675578.1"/>
</dbReference>
<keyword evidence="3" id="KW-0808">Transferase</keyword>
<feature type="domain" description="Glycosyltransferase 2-like" evidence="2">
    <location>
        <begin position="17"/>
        <end position="175"/>
    </location>
</feature>
<name>A0A557SYL8_9ARCH</name>
<evidence type="ECO:0000313" key="4">
    <source>
        <dbReference type="Proteomes" id="UP000315289"/>
    </source>
</evidence>
<dbReference type="InterPro" id="IPR029044">
    <property type="entry name" value="Nucleotide-diphossugar_trans"/>
</dbReference>
<feature type="transmembrane region" description="Helical" evidence="1">
    <location>
        <begin position="276"/>
        <end position="304"/>
    </location>
</feature>
<proteinExistence type="predicted"/>
<dbReference type="OrthoDB" id="11098at2157"/>